<gene>
    <name evidence="11" type="primary">speB_3</name>
    <name evidence="11" type="ORF">SMSP2_02801</name>
</gene>
<feature type="domain" description="GLUG" evidence="9">
    <location>
        <begin position="684"/>
        <end position="708"/>
    </location>
</feature>
<comment type="similarity">
    <text evidence="1">Belongs to the peptidase C10 family.</text>
</comment>
<dbReference type="Gene3D" id="2.160.20.110">
    <property type="match status" value="1"/>
</dbReference>
<dbReference type="InterPro" id="IPR025896">
    <property type="entry name" value="Spi_Prtas-inh"/>
</dbReference>
<dbReference type="GO" id="GO:0008234">
    <property type="term" value="F:cysteine-type peptidase activity"/>
    <property type="evidence" value="ECO:0007669"/>
    <property type="project" value="UniProtKB-KW"/>
</dbReference>
<evidence type="ECO:0000256" key="6">
    <source>
        <dbReference type="PIRSR" id="PIRSR600200-1"/>
    </source>
</evidence>
<evidence type="ECO:0000256" key="4">
    <source>
        <dbReference type="ARBA" id="ARBA00022801"/>
    </source>
</evidence>
<dbReference type="KEGG" id="pbas:SMSP2_02801"/>
<dbReference type="InterPro" id="IPR044934">
    <property type="entry name" value="Streptopain_sf"/>
</dbReference>
<keyword evidence="3 8" id="KW-0732">Signal</keyword>
<reference evidence="12" key="1">
    <citation type="submission" date="2017-02" db="EMBL/GenBank/DDBJ databases">
        <title>Comparative genomics and description of representatives of a novel lineage of planctomycetes thriving in anoxic sediments.</title>
        <authorList>
            <person name="Spring S."/>
            <person name="Bunk B."/>
            <person name="Sproer C."/>
        </authorList>
    </citation>
    <scope>NUCLEOTIDE SEQUENCE [LARGE SCALE GENOMIC DNA]</scope>
    <source>
        <strain evidence="12">SM-Chi-D1</strain>
    </source>
</reference>
<evidence type="ECO:0000313" key="11">
    <source>
        <dbReference type="EMBL" id="AQQ72417.1"/>
    </source>
</evidence>
<protein>
    <submittedName>
        <fullName evidence="11">Streptopain</fullName>
        <ecNumber evidence="11">3.4.22.10</ecNumber>
    </submittedName>
</protein>
<dbReference type="InterPro" id="IPR018247">
    <property type="entry name" value="EF_Hand_1_Ca_BS"/>
</dbReference>
<sequence length="896" mass="96412">MNAGKIIAATGMLFCIGLSFALPVDSQDVENAFKGWLNLEPRPLETSISPQIGRIEPFSDASGRILYYVAYLEPEGFVIFSGDDDIEPVIAFSQYGTYDPSGGNPLGAMISLDMPKRYNFLEDWKQLKSAAGSELVADARRKWQSFKAASDGQPAKSGVSSISDVCVAPMVQSRWSQSGVGGKPCYNYYTPNNYVCGCVATAMAQILRHHQFPAQGIGVLSNTIEVDGHEQTAQTRGGDGSGGPYDWQNMPHVPSSSMTQAQRQAIGALCYDAGVACQMSYNDGWSGSTENRACNGFLNYFGFASGFYFMDYGYTVSRGFQDKVLQPNLDAGYPVQVGITGDGGHEIVCDGYGYSGETIYHHMNMGWGGYEDMWYNLPDIGTPYNFTIVDGFIFNLFPETQGEIVSGRLLFFSGDSAADTEVVLRSQGGQSITANTNDKGIFYFTEIVPDTYYIEISQQGFIPQSIRVNVSQSASTRDVSGTCGNVWAGDIVLNLEGSGYSGGEGTEQSPYLVSTAADILELSQMISDYDKHFVMTDDIDLAGMTFDMAVIAPDVDFYAGYQGTAFTGDFDGGGFCIQNLNIDLLSDDDPSNDGNDYIGLFGMIKDGARVSNLAVSGSSIVSGWSSNYAGIIAGCVNLAEVSGCDVRGSSISAGSYSRYTGGICGCLDEGRITRSMAAISIQSQSYVGGICGYNDRGNVDFCFSTGTVRGSERAGGICGSNYYSNLSYSYSQAETSATKYVGGVSGYNSNTSLSQVYAKGKVTGSLYTGGLCGFALFGSAEACFWCPETTTQAKSVLGSPSTKQEMSLLSTFENAGWDFASDQRNWYMPASGSPLLNWQMRVEDFRRLSLMSKYWHEDCGGNCGCLGYDYSGNGSISAEDLSILATNWLYSVNAYE</sequence>
<dbReference type="InterPro" id="IPR038765">
    <property type="entry name" value="Papain-like_cys_pep_sf"/>
</dbReference>
<feature type="active site" description="Proton acceptor" evidence="6">
    <location>
        <position position="345"/>
    </location>
</feature>
<dbReference type="OrthoDB" id="2235251at2"/>
<dbReference type="AlphaFoldDB" id="A0A1Q2MJ46"/>
<feature type="domain" description="Spi protease inhibitor" evidence="10">
    <location>
        <begin position="23"/>
        <end position="101"/>
    </location>
</feature>
<dbReference type="Proteomes" id="UP000188181">
    <property type="component" value="Chromosome"/>
</dbReference>
<dbReference type="GO" id="GO:0006508">
    <property type="term" value="P:proteolysis"/>
    <property type="evidence" value="ECO:0007669"/>
    <property type="project" value="UniProtKB-KW"/>
</dbReference>
<dbReference type="Pfam" id="PF07581">
    <property type="entry name" value="Glug"/>
    <property type="match status" value="1"/>
</dbReference>
<organism evidence="11 12">
    <name type="scientific">Limihaloglobus sulfuriphilus</name>
    <dbReference type="NCBI Taxonomy" id="1851148"/>
    <lineage>
        <taxon>Bacteria</taxon>
        <taxon>Pseudomonadati</taxon>
        <taxon>Planctomycetota</taxon>
        <taxon>Phycisphaerae</taxon>
        <taxon>Sedimentisphaerales</taxon>
        <taxon>Sedimentisphaeraceae</taxon>
        <taxon>Limihaloglobus</taxon>
    </lineage>
</organism>
<dbReference type="Pfam" id="PF01640">
    <property type="entry name" value="Peptidase_C10"/>
    <property type="match status" value="1"/>
</dbReference>
<dbReference type="SUPFAM" id="SSF49478">
    <property type="entry name" value="Cna protein B-type domain"/>
    <property type="match status" value="1"/>
</dbReference>
<keyword evidence="5" id="KW-0788">Thiol protease</keyword>
<evidence type="ECO:0000256" key="8">
    <source>
        <dbReference type="SAM" id="SignalP"/>
    </source>
</evidence>
<evidence type="ECO:0000259" key="9">
    <source>
        <dbReference type="Pfam" id="PF07581"/>
    </source>
</evidence>
<proteinExistence type="inferred from homology"/>
<keyword evidence="4 11" id="KW-0378">Hydrolase</keyword>
<dbReference type="EMBL" id="CP019646">
    <property type="protein sequence ID" value="AQQ72417.1"/>
    <property type="molecule type" value="Genomic_DNA"/>
</dbReference>
<dbReference type="PRINTS" id="PR00797">
    <property type="entry name" value="STREPTOPAIN"/>
</dbReference>
<dbReference type="InterPro" id="IPR011493">
    <property type="entry name" value="GLUG"/>
</dbReference>
<keyword evidence="2" id="KW-0645">Protease</keyword>
<dbReference type="Gene3D" id="2.60.40.1120">
    <property type="entry name" value="Carboxypeptidase-like, regulatory domain"/>
    <property type="match status" value="1"/>
</dbReference>
<dbReference type="Pfam" id="PF13734">
    <property type="entry name" value="Inhibitor_I69"/>
    <property type="match status" value="1"/>
</dbReference>
<feature type="chain" id="PRO_5012546580" evidence="8">
    <location>
        <begin position="22"/>
        <end position="896"/>
    </location>
</feature>
<evidence type="ECO:0000313" key="12">
    <source>
        <dbReference type="Proteomes" id="UP000188181"/>
    </source>
</evidence>
<feature type="signal peptide" evidence="8">
    <location>
        <begin position="1"/>
        <end position="21"/>
    </location>
</feature>
<dbReference type="InterPro" id="IPR000200">
    <property type="entry name" value="Peptidase_C10"/>
</dbReference>
<dbReference type="PROSITE" id="PS00018">
    <property type="entry name" value="EF_HAND_1"/>
    <property type="match status" value="1"/>
</dbReference>
<feature type="active site" description="Nucleophile" evidence="6">
    <location>
        <position position="198"/>
    </location>
</feature>
<evidence type="ECO:0000259" key="10">
    <source>
        <dbReference type="Pfam" id="PF13734"/>
    </source>
</evidence>
<dbReference type="EC" id="3.4.22.10" evidence="11"/>
<feature type="region of interest" description="Disordered" evidence="7">
    <location>
        <begin position="229"/>
        <end position="248"/>
    </location>
</feature>
<keyword evidence="12" id="KW-1185">Reference proteome</keyword>
<name>A0A1Q2MJ46_9BACT</name>
<evidence type="ECO:0000256" key="7">
    <source>
        <dbReference type="SAM" id="MobiDB-lite"/>
    </source>
</evidence>
<dbReference type="RefSeq" id="WP_146684610.1">
    <property type="nucleotide sequence ID" value="NZ_CP019646.1"/>
</dbReference>
<dbReference type="Gene3D" id="3.90.70.50">
    <property type="entry name" value="Peptidase C10, streptopain"/>
    <property type="match status" value="2"/>
</dbReference>
<dbReference type="SUPFAM" id="SSF54001">
    <property type="entry name" value="Cysteine proteinases"/>
    <property type="match status" value="1"/>
</dbReference>
<dbReference type="STRING" id="1851148.SMSP2_02801"/>
<evidence type="ECO:0000256" key="2">
    <source>
        <dbReference type="ARBA" id="ARBA00022670"/>
    </source>
</evidence>
<accession>A0A1Q2MJ46</accession>
<evidence type="ECO:0000256" key="3">
    <source>
        <dbReference type="ARBA" id="ARBA00022729"/>
    </source>
</evidence>
<evidence type="ECO:0000256" key="5">
    <source>
        <dbReference type="ARBA" id="ARBA00022807"/>
    </source>
</evidence>
<evidence type="ECO:0000256" key="1">
    <source>
        <dbReference type="ARBA" id="ARBA00009693"/>
    </source>
</evidence>